<accession>A0A133XMW0</accession>
<evidence type="ECO:0000256" key="12">
    <source>
        <dbReference type="ARBA" id="ARBA00056901"/>
    </source>
</evidence>
<evidence type="ECO:0000256" key="4">
    <source>
        <dbReference type="ARBA" id="ARBA00022533"/>
    </source>
</evidence>
<organism evidence="17 18">
    <name type="scientific">Dechloromonas denitrificans</name>
    <dbReference type="NCBI Taxonomy" id="281362"/>
    <lineage>
        <taxon>Bacteria</taxon>
        <taxon>Pseudomonadati</taxon>
        <taxon>Pseudomonadota</taxon>
        <taxon>Betaproteobacteria</taxon>
        <taxon>Rhodocyclales</taxon>
        <taxon>Azonexaceae</taxon>
        <taxon>Dechloromonas</taxon>
    </lineage>
</organism>
<evidence type="ECO:0000313" key="17">
    <source>
        <dbReference type="EMBL" id="KXB32287.1"/>
    </source>
</evidence>
<keyword evidence="7 15" id="KW-0547">Nucleotide-binding</keyword>
<dbReference type="InterPro" id="IPR000836">
    <property type="entry name" value="PRTase_dom"/>
</dbReference>
<dbReference type="NCBIfam" id="TIGR01091">
    <property type="entry name" value="upp"/>
    <property type="match status" value="1"/>
</dbReference>
<dbReference type="InterPro" id="IPR050054">
    <property type="entry name" value="UPRTase/APRTase"/>
</dbReference>
<dbReference type="CDD" id="cd06223">
    <property type="entry name" value="PRTases_typeI"/>
    <property type="match status" value="1"/>
</dbReference>
<evidence type="ECO:0000256" key="7">
    <source>
        <dbReference type="ARBA" id="ARBA00022741"/>
    </source>
</evidence>
<dbReference type="InterPro" id="IPR005765">
    <property type="entry name" value="UPRT"/>
</dbReference>
<dbReference type="SUPFAM" id="SSF53271">
    <property type="entry name" value="PRTase-like"/>
    <property type="match status" value="1"/>
</dbReference>
<comment type="activity regulation">
    <text evidence="15">Allosterically activated by GTP.</text>
</comment>
<evidence type="ECO:0000256" key="13">
    <source>
        <dbReference type="ARBA" id="ARBA00072146"/>
    </source>
</evidence>
<comment type="pathway">
    <text evidence="1 15">Pyrimidine metabolism; UMP biosynthesis via salvage pathway; UMP from uracil: step 1/1.</text>
</comment>
<dbReference type="Gene3D" id="3.40.50.2020">
    <property type="match status" value="1"/>
</dbReference>
<dbReference type="PANTHER" id="PTHR32315:SF4">
    <property type="entry name" value="URACIL PHOSPHORIBOSYLTRANSFERASE, CHLOROPLASTIC"/>
    <property type="match status" value="1"/>
</dbReference>
<keyword evidence="5 15" id="KW-0328">Glycosyltransferase</keyword>
<dbReference type="AlphaFoldDB" id="A0A133XMW0"/>
<evidence type="ECO:0000256" key="8">
    <source>
        <dbReference type="ARBA" id="ARBA00022842"/>
    </source>
</evidence>
<evidence type="ECO:0000313" key="18">
    <source>
        <dbReference type="Proteomes" id="UP000070186"/>
    </source>
</evidence>
<dbReference type="RefSeq" id="WP_066879540.1">
    <property type="nucleotide sequence ID" value="NZ_LODL01000005.1"/>
</dbReference>
<keyword evidence="9 15" id="KW-0342">GTP-binding</keyword>
<feature type="binding site" evidence="15">
    <location>
        <begin position="198"/>
        <end position="200"/>
    </location>
    <ligand>
        <name>uracil</name>
        <dbReference type="ChEBI" id="CHEBI:17568"/>
    </ligand>
</feature>
<feature type="domain" description="Phosphoribosyltransferase" evidence="16">
    <location>
        <begin position="7"/>
        <end position="207"/>
    </location>
</feature>
<feature type="binding site" evidence="15">
    <location>
        <position position="199"/>
    </location>
    <ligand>
        <name>5-phospho-alpha-D-ribose 1-diphosphate</name>
        <dbReference type="ChEBI" id="CHEBI:58017"/>
    </ligand>
</feature>
<dbReference type="EC" id="2.4.2.9" evidence="3 15"/>
<dbReference type="GO" id="GO:0005525">
    <property type="term" value="F:GTP binding"/>
    <property type="evidence" value="ECO:0007669"/>
    <property type="project" value="UniProtKB-KW"/>
</dbReference>
<dbReference type="NCBIfam" id="NF001097">
    <property type="entry name" value="PRK00129.1"/>
    <property type="match status" value="1"/>
</dbReference>
<evidence type="ECO:0000259" key="16">
    <source>
        <dbReference type="Pfam" id="PF14681"/>
    </source>
</evidence>
<comment type="catalytic activity">
    <reaction evidence="11 15">
        <text>UMP + diphosphate = 5-phospho-alpha-D-ribose 1-diphosphate + uracil</text>
        <dbReference type="Rhea" id="RHEA:13017"/>
        <dbReference type="ChEBI" id="CHEBI:17568"/>
        <dbReference type="ChEBI" id="CHEBI:33019"/>
        <dbReference type="ChEBI" id="CHEBI:57865"/>
        <dbReference type="ChEBI" id="CHEBI:58017"/>
        <dbReference type="EC" id="2.4.2.9"/>
    </reaction>
</comment>
<dbReference type="FunFam" id="3.40.50.2020:FF:000003">
    <property type="entry name" value="Uracil phosphoribosyltransferase"/>
    <property type="match status" value="1"/>
</dbReference>
<dbReference type="Proteomes" id="UP000070186">
    <property type="component" value="Unassembled WGS sequence"/>
</dbReference>
<dbReference type="InterPro" id="IPR029057">
    <property type="entry name" value="PRTase-like"/>
</dbReference>
<evidence type="ECO:0000256" key="3">
    <source>
        <dbReference type="ARBA" id="ARBA00011894"/>
    </source>
</evidence>
<feature type="binding site" evidence="15">
    <location>
        <position position="78"/>
    </location>
    <ligand>
        <name>5-phospho-alpha-D-ribose 1-diphosphate</name>
        <dbReference type="ChEBI" id="CHEBI:58017"/>
    </ligand>
</feature>
<comment type="caution">
    <text evidence="17">The sequence shown here is derived from an EMBL/GenBank/DDBJ whole genome shotgun (WGS) entry which is preliminary data.</text>
</comment>
<gene>
    <name evidence="15 17" type="primary">upp</name>
    <name evidence="17" type="ORF">AT959_00870</name>
</gene>
<evidence type="ECO:0000256" key="2">
    <source>
        <dbReference type="ARBA" id="ARBA00009516"/>
    </source>
</evidence>
<keyword evidence="18" id="KW-1185">Reference proteome</keyword>
<evidence type="ECO:0000256" key="14">
    <source>
        <dbReference type="ARBA" id="ARBA00079807"/>
    </source>
</evidence>
<proteinExistence type="inferred from homology"/>
<dbReference type="InterPro" id="IPR034332">
    <property type="entry name" value="Upp_B"/>
</dbReference>
<dbReference type="GO" id="GO:0004845">
    <property type="term" value="F:uracil phosphoribosyltransferase activity"/>
    <property type="evidence" value="ECO:0007669"/>
    <property type="project" value="UniProtKB-UniRule"/>
</dbReference>
<comment type="cofactor">
    <cofactor evidence="15">
        <name>Mg(2+)</name>
        <dbReference type="ChEBI" id="CHEBI:18420"/>
    </cofactor>
    <text evidence="15">Binds 1 Mg(2+) ion per subunit. The magnesium is bound as Mg-PRPP.</text>
</comment>
<evidence type="ECO:0000256" key="6">
    <source>
        <dbReference type="ARBA" id="ARBA00022679"/>
    </source>
</evidence>
<evidence type="ECO:0000256" key="10">
    <source>
        <dbReference type="ARBA" id="ARBA00031082"/>
    </source>
</evidence>
<dbReference type="GO" id="GO:0044206">
    <property type="term" value="P:UMP salvage"/>
    <property type="evidence" value="ECO:0007669"/>
    <property type="project" value="UniProtKB-UniRule"/>
</dbReference>
<dbReference type="GO" id="GO:0005737">
    <property type="term" value="C:cytoplasm"/>
    <property type="evidence" value="ECO:0007669"/>
    <property type="project" value="UniProtKB-ARBA"/>
</dbReference>
<feature type="binding site" evidence="15">
    <location>
        <position position="193"/>
    </location>
    <ligand>
        <name>uracil</name>
        <dbReference type="ChEBI" id="CHEBI:17568"/>
    </ligand>
</feature>
<evidence type="ECO:0000256" key="15">
    <source>
        <dbReference type="HAMAP-Rule" id="MF_01218"/>
    </source>
</evidence>
<name>A0A133XMW0_9RHOO</name>
<dbReference type="GO" id="GO:0000287">
    <property type="term" value="F:magnesium ion binding"/>
    <property type="evidence" value="ECO:0007669"/>
    <property type="project" value="UniProtKB-UniRule"/>
</dbReference>
<dbReference type="Pfam" id="PF14681">
    <property type="entry name" value="UPRTase"/>
    <property type="match status" value="1"/>
</dbReference>
<feature type="binding site" evidence="15">
    <location>
        <position position="103"/>
    </location>
    <ligand>
        <name>5-phospho-alpha-D-ribose 1-diphosphate</name>
        <dbReference type="ChEBI" id="CHEBI:58017"/>
    </ligand>
</feature>
<sequence>MPVIEVRHPLVKHKIGLMREGDISTKKFRELTAEIARLLTYEACRDFELEKVTIDGWAGPVEIDQIKGKKVTVVPILRAGLGMLDGVLDLIPNAKVSVVGIARNHDTLMPESYFERFVGQLDERLAMIIDPMLATGGSLIATIDMLKRNGCKHIKALVLVAAPEGIKALKAAHPDVQLYTAAIDSHLNEVGYIIPGLGDAGDKIFGTKEA</sequence>
<dbReference type="EMBL" id="LODL01000005">
    <property type="protein sequence ID" value="KXB32287.1"/>
    <property type="molecule type" value="Genomic_DNA"/>
</dbReference>
<dbReference type="PANTHER" id="PTHR32315">
    <property type="entry name" value="ADENINE PHOSPHORIBOSYLTRANSFERASE"/>
    <property type="match status" value="1"/>
</dbReference>
<comment type="similarity">
    <text evidence="2 15">Belongs to the UPRTase family.</text>
</comment>
<dbReference type="HAMAP" id="MF_01218_B">
    <property type="entry name" value="Upp_B"/>
    <property type="match status" value="1"/>
</dbReference>
<dbReference type="GO" id="GO:0006223">
    <property type="term" value="P:uracil salvage"/>
    <property type="evidence" value="ECO:0007669"/>
    <property type="project" value="InterPro"/>
</dbReference>
<dbReference type="STRING" id="281362.AT959_00870"/>
<evidence type="ECO:0000256" key="1">
    <source>
        <dbReference type="ARBA" id="ARBA00005180"/>
    </source>
</evidence>
<keyword evidence="4 15" id="KW-0021">Allosteric enzyme</keyword>
<protein>
    <recommendedName>
        <fullName evidence="13 15">Uracil phosphoribosyltransferase</fullName>
        <ecNumber evidence="3 15">2.4.2.9</ecNumber>
    </recommendedName>
    <alternativeName>
        <fullName evidence="10 15">UMP pyrophosphorylase</fullName>
    </alternativeName>
    <alternativeName>
        <fullName evidence="14 15">UPRTase</fullName>
    </alternativeName>
</protein>
<keyword evidence="6 15" id="KW-0808">Transferase</keyword>
<evidence type="ECO:0000256" key="11">
    <source>
        <dbReference type="ARBA" id="ARBA00052919"/>
    </source>
</evidence>
<dbReference type="UniPathway" id="UPA00574">
    <property type="reaction ID" value="UER00636"/>
</dbReference>
<keyword evidence="8 15" id="KW-0460">Magnesium</keyword>
<feature type="binding site" evidence="15">
    <location>
        <begin position="130"/>
        <end position="138"/>
    </location>
    <ligand>
        <name>5-phospho-alpha-D-ribose 1-diphosphate</name>
        <dbReference type="ChEBI" id="CHEBI:58017"/>
    </ligand>
</feature>
<evidence type="ECO:0000256" key="9">
    <source>
        <dbReference type="ARBA" id="ARBA00023134"/>
    </source>
</evidence>
<evidence type="ECO:0000256" key="5">
    <source>
        <dbReference type="ARBA" id="ARBA00022676"/>
    </source>
</evidence>
<comment type="function">
    <text evidence="12 15">Catalyzes the conversion of uracil and 5-phospho-alpha-D-ribose 1-diphosphate (PRPP) to UMP and diphosphate.</text>
</comment>
<reference evidence="17 18" key="1">
    <citation type="submission" date="2015-12" db="EMBL/GenBank/DDBJ databases">
        <title>Nitrous oxide reduction kinetics distinguish bacteria harboring typical versus atypical NosZ.</title>
        <authorList>
            <person name="Yoon S."/>
            <person name="Nissen S."/>
            <person name="Park D."/>
            <person name="Sanford R.A."/>
            <person name="Loeffler F.E."/>
        </authorList>
    </citation>
    <scope>NUCLEOTIDE SEQUENCE [LARGE SCALE GENOMIC DNA]</scope>
    <source>
        <strain evidence="17 18">ATCC BAA-841</strain>
    </source>
</reference>